<dbReference type="PANTHER" id="PTHR43375:SF1">
    <property type="entry name" value="OROTIDINE 5'-PHOSPHATE DECARBOXYLASE"/>
    <property type="match status" value="1"/>
</dbReference>
<comment type="catalytic activity">
    <reaction evidence="6">
        <text>orotidine 5'-phosphate + H(+) = UMP + CO2</text>
        <dbReference type="Rhea" id="RHEA:11596"/>
        <dbReference type="ChEBI" id="CHEBI:15378"/>
        <dbReference type="ChEBI" id="CHEBI:16526"/>
        <dbReference type="ChEBI" id="CHEBI:57538"/>
        <dbReference type="ChEBI" id="CHEBI:57865"/>
        <dbReference type="EC" id="4.1.1.23"/>
    </reaction>
</comment>
<dbReference type="Proteomes" id="UP000178107">
    <property type="component" value="Unassembled WGS sequence"/>
</dbReference>
<reference evidence="9 10" key="1">
    <citation type="journal article" date="2016" name="Nat. Commun.">
        <title>Thousands of microbial genomes shed light on interconnected biogeochemical processes in an aquifer system.</title>
        <authorList>
            <person name="Anantharaman K."/>
            <person name="Brown C.T."/>
            <person name="Hug L.A."/>
            <person name="Sharon I."/>
            <person name="Castelle C.J."/>
            <person name="Probst A.J."/>
            <person name="Thomas B.C."/>
            <person name="Singh A."/>
            <person name="Wilkins M.J."/>
            <person name="Karaoz U."/>
            <person name="Brodie E.L."/>
            <person name="Williams K.H."/>
            <person name="Hubbard S.S."/>
            <person name="Banfield J.F."/>
        </authorList>
    </citation>
    <scope>NUCLEOTIDE SEQUENCE [LARGE SCALE GENOMIC DNA]</scope>
</reference>
<comment type="caution">
    <text evidence="9">The sequence shown here is derived from an EMBL/GenBank/DDBJ whole genome shotgun (WGS) entry which is preliminary data.</text>
</comment>
<evidence type="ECO:0000259" key="8">
    <source>
        <dbReference type="SMART" id="SM00934"/>
    </source>
</evidence>
<dbReference type="GO" id="GO:0006207">
    <property type="term" value="P:'de novo' pyrimidine nucleobase biosynthetic process"/>
    <property type="evidence" value="ECO:0007669"/>
    <property type="project" value="InterPro"/>
</dbReference>
<dbReference type="Gene3D" id="3.20.20.70">
    <property type="entry name" value="Aldolase class I"/>
    <property type="match status" value="1"/>
</dbReference>
<dbReference type="GO" id="GO:0044205">
    <property type="term" value="P:'de novo' UMP biosynthetic process"/>
    <property type="evidence" value="ECO:0007669"/>
    <property type="project" value="UniProtKB-UniPathway"/>
</dbReference>
<evidence type="ECO:0000256" key="2">
    <source>
        <dbReference type="ARBA" id="ARBA00008847"/>
    </source>
</evidence>
<dbReference type="EMBL" id="MHVH01000005">
    <property type="protein sequence ID" value="OHA90270.1"/>
    <property type="molecule type" value="Genomic_DNA"/>
</dbReference>
<dbReference type="AlphaFoldDB" id="A0A1G2SZ01"/>
<dbReference type="InterPro" id="IPR011995">
    <property type="entry name" value="OMPdecase_type-2"/>
</dbReference>
<evidence type="ECO:0000313" key="9">
    <source>
        <dbReference type="EMBL" id="OHA90270.1"/>
    </source>
</evidence>
<evidence type="ECO:0000256" key="7">
    <source>
        <dbReference type="NCBIfam" id="TIGR02127"/>
    </source>
</evidence>
<proteinExistence type="inferred from homology"/>
<evidence type="ECO:0000256" key="3">
    <source>
        <dbReference type="ARBA" id="ARBA00022793"/>
    </source>
</evidence>
<gene>
    <name evidence="9" type="ORF">A2838_01540</name>
</gene>
<protein>
    <recommendedName>
        <fullName evidence="7">Orotidine-5'-phosphate decarboxylase</fullName>
        <ecNumber evidence="7">4.1.1.23</ecNumber>
    </recommendedName>
</protein>
<dbReference type="SMART" id="SM00934">
    <property type="entry name" value="OMPdecase"/>
    <property type="match status" value="1"/>
</dbReference>
<dbReference type="SUPFAM" id="SSF51366">
    <property type="entry name" value="Ribulose-phoshate binding barrel"/>
    <property type="match status" value="1"/>
</dbReference>
<dbReference type="NCBIfam" id="TIGR02127">
    <property type="entry name" value="pyrF_sub2"/>
    <property type="match status" value="1"/>
</dbReference>
<dbReference type="PANTHER" id="PTHR43375">
    <property type="entry name" value="OROTIDINE 5'-PHOSPHATE DECARBOXYLASE"/>
    <property type="match status" value="1"/>
</dbReference>
<dbReference type="InterPro" id="IPR013785">
    <property type="entry name" value="Aldolase_TIM"/>
</dbReference>
<dbReference type="GO" id="GO:0004590">
    <property type="term" value="F:orotidine-5'-phosphate decarboxylase activity"/>
    <property type="evidence" value="ECO:0007669"/>
    <property type="project" value="UniProtKB-UniRule"/>
</dbReference>
<sequence length="301" mass="33318">MNFRAALTARQIAVNSLLCVGLDPLLEKVPQTVLDHFGCRTWEDITEELQGTVVLYWMKGVVDATALYASMFKPQRAHWEALVGGAEALRSIVAYIHEKYPDIPVFLDCKRGDIDRTQRQYRDAHFLLDGVDGMNYNGYMGSDTLKALVDPKYPGRALVGLGRTSNPAAWRVQDRLLADVRIVWEAMVRDILDWSTEFGVLENAGVVMGAAHKSPYTSEPIYSRHLVKGREIVGNQLWFLIPGIGTQSGFVEETVKAAYMGAGSIAINSSSGIIFADDPGAAAKKTRDEINLYIPYYLVAA</sequence>
<name>A0A1G2SZ01_9BACT</name>
<keyword evidence="3" id="KW-0210">Decarboxylase</keyword>
<feature type="domain" description="Orotidine 5'-phosphate decarboxylase" evidence="8">
    <location>
        <begin position="17"/>
        <end position="286"/>
    </location>
</feature>
<dbReference type="Pfam" id="PF00215">
    <property type="entry name" value="OMPdecase"/>
    <property type="match status" value="1"/>
</dbReference>
<dbReference type="EC" id="4.1.1.23" evidence="7"/>
<dbReference type="InterPro" id="IPR001754">
    <property type="entry name" value="OMPdeCOase_dom"/>
</dbReference>
<evidence type="ECO:0000256" key="4">
    <source>
        <dbReference type="ARBA" id="ARBA00022975"/>
    </source>
</evidence>
<dbReference type="UniPathway" id="UPA00070">
    <property type="reaction ID" value="UER00120"/>
</dbReference>
<comment type="similarity">
    <text evidence="2">Belongs to the OMP decarboxylase family. Type 2 subfamily.</text>
</comment>
<dbReference type="InterPro" id="IPR011060">
    <property type="entry name" value="RibuloseP-bd_barrel"/>
</dbReference>
<evidence type="ECO:0000256" key="5">
    <source>
        <dbReference type="ARBA" id="ARBA00023239"/>
    </source>
</evidence>
<organism evidence="9 10">
    <name type="scientific">Candidatus Zambryskibacteria bacterium RIFCSPHIGHO2_01_FULL_46_25</name>
    <dbReference type="NCBI Taxonomy" id="1802738"/>
    <lineage>
        <taxon>Bacteria</taxon>
        <taxon>Candidatus Zambryskiibacteriota</taxon>
    </lineage>
</organism>
<accession>A0A1G2SZ01</accession>
<evidence type="ECO:0000256" key="1">
    <source>
        <dbReference type="ARBA" id="ARBA00004861"/>
    </source>
</evidence>
<keyword evidence="4" id="KW-0665">Pyrimidine biosynthesis</keyword>
<keyword evidence="5" id="KW-0456">Lyase</keyword>
<evidence type="ECO:0000256" key="6">
    <source>
        <dbReference type="ARBA" id="ARBA00049157"/>
    </source>
</evidence>
<comment type="pathway">
    <text evidence="1">Pyrimidine metabolism; UMP biosynthesis via de novo pathway; UMP from orotate: step 2/2.</text>
</comment>
<evidence type="ECO:0000313" key="10">
    <source>
        <dbReference type="Proteomes" id="UP000178107"/>
    </source>
</evidence>